<gene>
    <name evidence="2" type="ORF">AAA799P11_00101</name>
</gene>
<keyword evidence="1" id="KW-1133">Transmembrane helix</keyword>
<comment type="caution">
    <text evidence="2">The sequence shown here is derived from an EMBL/GenBank/DDBJ whole genome shotgun (WGS) entry which is preliminary data.</text>
</comment>
<dbReference type="Proteomes" id="UP000029387">
    <property type="component" value="Unassembled WGS sequence"/>
</dbReference>
<evidence type="ECO:0000313" key="3">
    <source>
        <dbReference type="Proteomes" id="UP000029387"/>
    </source>
</evidence>
<accession>A0A087S3Q0</accession>
<dbReference type="AlphaFoldDB" id="A0A087S3Q0"/>
<keyword evidence="1" id="KW-0472">Membrane</keyword>
<dbReference type="NCBIfam" id="TIGR04296">
    <property type="entry name" value="PEFG-CTERM"/>
    <property type="match status" value="1"/>
</dbReference>
<protein>
    <recommendedName>
        <fullName evidence="4">PEFG-CTERM sorting domain-containing protein</fullName>
    </recommendedName>
</protein>
<keyword evidence="1" id="KW-0812">Transmembrane</keyword>
<evidence type="ECO:0000256" key="1">
    <source>
        <dbReference type="SAM" id="Phobius"/>
    </source>
</evidence>
<dbReference type="InterPro" id="IPR027560">
    <property type="entry name" value="PEFG-CTERM"/>
</dbReference>
<dbReference type="EMBL" id="JOSZ01000001">
    <property type="protein sequence ID" value="KFM20354.1"/>
    <property type="molecule type" value="Genomic_DNA"/>
</dbReference>
<evidence type="ECO:0008006" key="4">
    <source>
        <dbReference type="Google" id="ProtNLM"/>
    </source>
</evidence>
<reference evidence="2 3" key="1">
    <citation type="submission" date="2014-06" db="EMBL/GenBank/DDBJ databases">
        <authorList>
            <person name="Ngugi D.K."/>
            <person name="Blom J."/>
            <person name="Alam I."/>
            <person name="Rashid M."/>
            <person name="Baalawi W."/>
            <person name="Zhang G."/>
            <person name="Hikmawan T."/>
            <person name="Guan Y."/>
            <person name="Antunes A."/>
            <person name="Siam R."/>
            <person name="El-Dorry H."/>
            <person name="Bajic V."/>
            <person name="Stingl U."/>
        </authorList>
    </citation>
    <scope>NUCLEOTIDE SEQUENCE [LARGE SCALE GENOMIC DNA]</scope>
    <source>
        <strain evidence="2">SCGC AAA799-P11</strain>
    </source>
</reference>
<organism evidence="2 3">
    <name type="scientific">Marine Group I thaumarchaeote SCGC AAA799-P11</name>
    <dbReference type="NCBI Taxonomy" id="1502295"/>
    <lineage>
        <taxon>Archaea</taxon>
        <taxon>Nitrososphaerota</taxon>
        <taxon>Marine Group I</taxon>
    </lineage>
</organism>
<feature type="transmembrane region" description="Helical" evidence="1">
    <location>
        <begin position="149"/>
        <end position="168"/>
    </location>
</feature>
<keyword evidence="3" id="KW-1185">Reference proteome</keyword>
<evidence type="ECO:0000313" key="2">
    <source>
        <dbReference type="EMBL" id="KFM20354.1"/>
    </source>
</evidence>
<name>A0A087S3Q0_9ARCH</name>
<proteinExistence type="predicted"/>
<sequence length="181" mass="20460">MVVTPANVYAEHVLEIEAFAQYLDISQLESEKVTFVFDEKSYDIYYGYRGSLDDMSSHSSYPTLSSMDINEENKSIDIVMEAVPEKTDFWIRVPDDVLYAENEKFTVLVDGIDTGYDLMKFPTDHVIGFIIDGDTKNIEIIGTHVIPEFGAYATLILAISIVGLVFFARKFTFGNSLPRIN</sequence>